<dbReference type="PANTHER" id="PTHR24060">
    <property type="entry name" value="METABOTROPIC GLUTAMATE RECEPTOR"/>
    <property type="match status" value="1"/>
</dbReference>
<sequence length="652" mass="70692">MCKVANGIFVVVTLLQVIHVKCDSDVSMILLEQFTDAANTSVNFVRRSVASSEKVGKGRTLAQDKVNDIRGGKYSGNVKIAGLFPLFKTAAGDCQFDSAGARRLQAFLMALEEINNSSDILPNTRLSYSLYDSKRDAGISFFQAIAAQVWGSRVVVGPANSGSSVNSQLVLREYAIPQISYSSTSASLSVVEDYPYFMRTCPSDALQVAARERGIDILSTQSFPPNADDFSTQIQATLESKALIIMIFCNLDAATHLLEQGYGMGLGGSGYVFLGSDSVTNKQIYDRFTEGVDVPNIMRGFHGFHAYSGYGTYAHDAFIENWTTLAPTYNESTGLSTWAFAVESGPETSLFGQNQVRVWVWIHSMRTVTGWCSDAKDDAGAFLWRRYDVECIDESFITYDACAGFIPDRADVSGYVAYTYDATYTVAYALHELIEVRGIPEEELNGDEIFSAMKNVSFMGATGLVSFDQETGDRTEGVGYIIVNSDGYINNPIGVWNGNTGISMCDPLAEEHTNKLIAVECDVAQVWSTGEDSVPRDKLLTCMAGHYYLEDQGTCVACPDGFFTATSGASSCTPCPAGTYDDTPGFPSVGCTRCPPGEFTPDMNMSSSTGCNPCGPGTYQDKFMQTSCLDCPPGFFISVARSAECLKCPAGW</sequence>
<dbReference type="Gene3D" id="2.10.50.10">
    <property type="entry name" value="Tumor Necrosis Factor Receptor, subunit A, domain 2"/>
    <property type="match status" value="2"/>
</dbReference>
<dbReference type="InterPro" id="IPR001828">
    <property type="entry name" value="ANF_lig-bd_rcpt"/>
</dbReference>
<feature type="signal peptide" evidence="6">
    <location>
        <begin position="1"/>
        <end position="22"/>
    </location>
</feature>
<dbReference type="Pfam" id="PF07699">
    <property type="entry name" value="Ephrin_rec_like"/>
    <property type="match status" value="1"/>
</dbReference>
<evidence type="ECO:0000256" key="2">
    <source>
        <dbReference type="ARBA" id="ARBA00022692"/>
    </source>
</evidence>
<keyword evidence="4" id="KW-0472">Membrane</keyword>
<dbReference type="EMBL" id="LGRX02011021">
    <property type="protein sequence ID" value="KAK3269364.1"/>
    <property type="molecule type" value="Genomic_DNA"/>
</dbReference>
<keyword evidence="3" id="KW-1133">Transmembrane helix</keyword>
<dbReference type="AlphaFoldDB" id="A0AAE0G0P1"/>
<dbReference type="Pfam" id="PF01094">
    <property type="entry name" value="ANF_receptor"/>
    <property type="match status" value="2"/>
</dbReference>
<feature type="domain" description="Tyrosine-protein kinase ephrin type A/B receptor-like" evidence="8">
    <location>
        <begin position="545"/>
        <end position="585"/>
    </location>
</feature>
<keyword evidence="10" id="KW-1185">Reference proteome</keyword>
<gene>
    <name evidence="9" type="ORF">CYMTET_22193</name>
</gene>
<protein>
    <recommendedName>
        <fullName evidence="11">Receptor ligand binding region domain-containing protein</fullName>
    </recommendedName>
</protein>
<evidence type="ECO:0000256" key="6">
    <source>
        <dbReference type="SAM" id="SignalP"/>
    </source>
</evidence>
<feature type="chain" id="PRO_5042016740" description="Receptor ligand binding region domain-containing protein" evidence="6">
    <location>
        <begin position="23"/>
        <end position="652"/>
    </location>
</feature>
<feature type="domain" description="Receptor ligand binding region" evidence="7">
    <location>
        <begin position="415"/>
        <end position="477"/>
    </location>
</feature>
<dbReference type="GO" id="GO:0016020">
    <property type="term" value="C:membrane"/>
    <property type="evidence" value="ECO:0007669"/>
    <property type="project" value="UniProtKB-SubCell"/>
</dbReference>
<dbReference type="InterPro" id="IPR028082">
    <property type="entry name" value="Peripla_BP_I"/>
</dbReference>
<evidence type="ECO:0000259" key="7">
    <source>
        <dbReference type="Pfam" id="PF01094"/>
    </source>
</evidence>
<evidence type="ECO:0000256" key="1">
    <source>
        <dbReference type="ARBA" id="ARBA00004370"/>
    </source>
</evidence>
<dbReference type="InterPro" id="IPR050726">
    <property type="entry name" value="mGluR"/>
</dbReference>
<evidence type="ECO:0008006" key="11">
    <source>
        <dbReference type="Google" id="ProtNLM"/>
    </source>
</evidence>
<evidence type="ECO:0000313" key="9">
    <source>
        <dbReference type="EMBL" id="KAK3269364.1"/>
    </source>
</evidence>
<reference evidence="9 10" key="1">
    <citation type="journal article" date="2015" name="Genome Biol. Evol.">
        <title>Comparative Genomics of a Bacterivorous Green Alga Reveals Evolutionary Causalities and Consequences of Phago-Mixotrophic Mode of Nutrition.</title>
        <authorList>
            <person name="Burns J.A."/>
            <person name="Paasch A."/>
            <person name="Narechania A."/>
            <person name="Kim E."/>
        </authorList>
    </citation>
    <scope>NUCLEOTIDE SEQUENCE [LARGE SCALE GENOMIC DNA]</scope>
    <source>
        <strain evidence="9 10">PLY_AMNH</strain>
    </source>
</reference>
<evidence type="ECO:0000313" key="10">
    <source>
        <dbReference type="Proteomes" id="UP001190700"/>
    </source>
</evidence>
<dbReference type="SUPFAM" id="SSF57184">
    <property type="entry name" value="Growth factor receptor domain"/>
    <property type="match status" value="1"/>
</dbReference>
<evidence type="ECO:0000256" key="5">
    <source>
        <dbReference type="ARBA" id="ARBA00023180"/>
    </source>
</evidence>
<dbReference type="SUPFAM" id="SSF53822">
    <property type="entry name" value="Periplasmic binding protein-like I"/>
    <property type="match status" value="1"/>
</dbReference>
<accession>A0AAE0G0P1</accession>
<proteinExistence type="predicted"/>
<organism evidence="9 10">
    <name type="scientific">Cymbomonas tetramitiformis</name>
    <dbReference type="NCBI Taxonomy" id="36881"/>
    <lineage>
        <taxon>Eukaryota</taxon>
        <taxon>Viridiplantae</taxon>
        <taxon>Chlorophyta</taxon>
        <taxon>Pyramimonadophyceae</taxon>
        <taxon>Pyramimonadales</taxon>
        <taxon>Pyramimonadaceae</taxon>
        <taxon>Cymbomonas</taxon>
    </lineage>
</organism>
<dbReference type="InterPro" id="IPR011641">
    <property type="entry name" value="Tyr-kin_ephrin_A/B_rcpt-like"/>
</dbReference>
<name>A0AAE0G0P1_9CHLO</name>
<dbReference type="Gene3D" id="3.40.50.2300">
    <property type="match status" value="3"/>
</dbReference>
<evidence type="ECO:0000259" key="8">
    <source>
        <dbReference type="Pfam" id="PF07699"/>
    </source>
</evidence>
<comment type="subcellular location">
    <subcellularLocation>
        <location evidence="1">Membrane</location>
    </subcellularLocation>
</comment>
<feature type="domain" description="Receptor ligand binding region" evidence="7">
    <location>
        <begin position="103"/>
        <end position="210"/>
    </location>
</feature>
<dbReference type="Proteomes" id="UP001190700">
    <property type="component" value="Unassembled WGS sequence"/>
</dbReference>
<keyword evidence="6" id="KW-0732">Signal</keyword>
<keyword evidence="2" id="KW-0812">Transmembrane</keyword>
<keyword evidence="5" id="KW-0325">Glycoprotein</keyword>
<dbReference type="InterPro" id="IPR009030">
    <property type="entry name" value="Growth_fac_rcpt_cys_sf"/>
</dbReference>
<dbReference type="SMART" id="SM01411">
    <property type="entry name" value="Ephrin_rec_like"/>
    <property type="match status" value="2"/>
</dbReference>
<evidence type="ECO:0000256" key="3">
    <source>
        <dbReference type="ARBA" id="ARBA00022989"/>
    </source>
</evidence>
<comment type="caution">
    <text evidence="9">The sequence shown here is derived from an EMBL/GenBank/DDBJ whole genome shotgun (WGS) entry which is preliminary data.</text>
</comment>
<evidence type="ECO:0000256" key="4">
    <source>
        <dbReference type="ARBA" id="ARBA00023136"/>
    </source>
</evidence>